<feature type="transmembrane region" description="Helical" evidence="1">
    <location>
        <begin position="148"/>
        <end position="168"/>
    </location>
</feature>
<organism evidence="2 3">
    <name type="scientific">Anaerosporobacter mobilis DSM 15930</name>
    <dbReference type="NCBI Taxonomy" id="1120996"/>
    <lineage>
        <taxon>Bacteria</taxon>
        <taxon>Bacillati</taxon>
        <taxon>Bacillota</taxon>
        <taxon>Clostridia</taxon>
        <taxon>Lachnospirales</taxon>
        <taxon>Lachnospiraceae</taxon>
        <taxon>Anaerosporobacter</taxon>
    </lineage>
</organism>
<keyword evidence="1" id="KW-0472">Membrane</keyword>
<dbReference type="EMBL" id="FRCP01000018">
    <property type="protein sequence ID" value="SHM83108.1"/>
    <property type="molecule type" value="Genomic_DNA"/>
</dbReference>
<dbReference type="RefSeq" id="WP_084139344.1">
    <property type="nucleotide sequence ID" value="NZ_FRCP01000018.1"/>
</dbReference>
<accession>A0A1M7LXQ0</accession>
<dbReference type="OrthoDB" id="9814991at2"/>
<dbReference type="Proteomes" id="UP000184038">
    <property type="component" value="Unassembled WGS sequence"/>
</dbReference>
<protein>
    <submittedName>
        <fullName evidence="2">Uncharacterized membrane protein YesL</fullName>
    </submittedName>
</protein>
<keyword evidence="3" id="KW-1185">Reference proteome</keyword>
<evidence type="ECO:0000256" key="1">
    <source>
        <dbReference type="SAM" id="Phobius"/>
    </source>
</evidence>
<sequence length="226" mass="26133">MKLNINSPFFQFMNTLAEYILLNFLWLICCIPIVTIGASTTALYYVTMQTAREEHGYIARSFFRSFKENFKQSTIIWLIMFFLGAVLTFNVSFWFTMKSTIGNVLGTLVSVALLLYLFTLFYVFPLLSRFDNTVKQTIKNAFFISLQNLKQTLIITITNILIVLVAYFLPISGIFFVLFGFAFFAYLNSFQFVKVFKCYEANLDEDSLDEDASSSQIELPEDEIVR</sequence>
<keyword evidence="1" id="KW-0812">Transmembrane</keyword>
<dbReference type="STRING" id="1120996.SAMN02746066_03499"/>
<feature type="transmembrane region" description="Helical" evidence="1">
    <location>
        <begin position="101"/>
        <end position="127"/>
    </location>
</feature>
<dbReference type="AlphaFoldDB" id="A0A1M7LXQ0"/>
<keyword evidence="1" id="KW-1133">Transmembrane helix</keyword>
<evidence type="ECO:0000313" key="3">
    <source>
        <dbReference type="Proteomes" id="UP000184038"/>
    </source>
</evidence>
<proteinExistence type="predicted"/>
<feature type="transmembrane region" description="Helical" evidence="1">
    <location>
        <begin position="20"/>
        <end position="46"/>
    </location>
</feature>
<dbReference type="InterPro" id="IPR006938">
    <property type="entry name" value="DUF624"/>
</dbReference>
<evidence type="ECO:0000313" key="2">
    <source>
        <dbReference type="EMBL" id="SHM83108.1"/>
    </source>
</evidence>
<dbReference type="Pfam" id="PF04854">
    <property type="entry name" value="DUF624"/>
    <property type="match status" value="1"/>
</dbReference>
<gene>
    <name evidence="2" type="ORF">SAMN02746066_03499</name>
</gene>
<name>A0A1M7LXQ0_9FIRM</name>
<feature type="transmembrane region" description="Helical" evidence="1">
    <location>
        <begin position="74"/>
        <end position="95"/>
    </location>
</feature>
<reference evidence="2 3" key="1">
    <citation type="submission" date="2016-11" db="EMBL/GenBank/DDBJ databases">
        <authorList>
            <person name="Jaros S."/>
            <person name="Januszkiewicz K."/>
            <person name="Wedrychowicz H."/>
        </authorList>
    </citation>
    <scope>NUCLEOTIDE SEQUENCE [LARGE SCALE GENOMIC DNA]</scope>
    <source>
        <strain evidence="2 3">DSM 15930</strain>
    </source>
</reference>